<proteinExistence type="predicted"/>
<accession>A0ACD3V9W1</accession>
<protein>
    <submittedName>
        <fullName evidence="1">Phosphotransferase</fullName>
    </submittedName>
</protein>
<reference evidence="1 2" key="1">
    <citation type="journal article" date="2021" name="Int. J. Syst. Evol. Microbiol.">
        <title>Bradyrhizobium septentrionale sp. nov. (sv. septentrionale) and Bradyrhizobium quebecense sp. nov. (sv. septentrionale) associated with legumes native to Canada possess rearranged symbiosis genes and numerous insertion sequences.</title>
        <authorList>
            <person name="Bromfield E.S.P."/>
            <person name="Cloutier S."/>
        </authorList>
    </citation>
    <scope>NUCLEOTIDE SEQUENCE [LARGE SCALE GENOMIC DNA]</scope>
    <source>
        <strain evidence="1 2">12S5</strain>
    </source>
</reference>
<name>A0ACD3V9W1_9BRAD</name>
<dbReference type="Proteomes" id="UP000692816">
    <property type="component" value="Chromosome"/>
</dbReference>
<sequence>MRDVIALRSGEISMILEIALTDGPSCILKVYPVELHWKMAKEVYVHELLRDVDIPVPRILLADDTRAVIGLSFVLMSKLNGIEPSRRDPALSDEEQFAIFAEMGAALRRINDITLDSFGYIGPNGVWTPHHPCRQRAGDAAWHAATLRHRRFRERDRRRSLYRYRQGAVLFYPEGCVAA</sequence>
<keyword evidence="2" id="KW-1185">Reference proteome</keyword>
<dbReference type="EMBL" id="CP088282">
    <property type="protein sequence ID" value="UGY02972.1"/>
    <property type="molecule type" value="Genomic_DNA"/>
</dbReference>
<evidence type="ECO:0000313" key="1">
    <source>
        <dbReference type="EMBL" id="UGY02972.1"/>
    </source>
</evidence>
<evidence type="ECO:0000313" key="2">
    <source>
        <dbReference type="Proteomes" id="UP000692816"/>
    </source>
</evidence>
<organism evidence="1 2">
    <name type="scientific">Bradyrhizobium quebecense</name>
    <dbReference type="NCBI Taxonomy" id="2748629"/>
    <lineage>
        <taxon>Bacteria</taxon>
        <taxon>Pseudomonadati</taxon>
        <taxon>Pseudomonadota</taxon>
        <taxon>Alphaproteobacteria</taxon>
        <taxon>Hyphomicrobiales</taxon>
        <taxon>Nitrobacteraceae</taxon>
        <taxon>Bradyrhizobium</taxon>
    </lineage>
</organism>
<gene>
    <name evidence="1" type="ORF">J4P68_0038920</name>
</gene>